<organism evidence="7">
    <name type="scientific">Cacopsylla melanoneura</name>
    <dbReference type="NCBI Taxonomy" id="428564"/>
    <lineage>
        <taxon>Eukaryota</taxon>
        <taxon>Metazoa</taxon>
        <taxon>Ecdysozoa</taxon>
        <taxon>Arthropoda</taxon>
        <taxon>Hexapoda</taxon>
        <taxon>Insecta</taxon>
        <taxon>Pterygota</taxon>
        <taxon>Neoptera</taxon>
        <taxon>Paraneoptera</taxon>
        <taxon>Hemiptera</taxon>
        <taxon>Sternorrhyncha</taxon>
        <taxon>Psylloidea</taxon>
        <taxon>Psyllidae</taxon>
        <taxon>Psyllinae</taxon>
        <taxon>Cacopsylla</taxon>
    </lineage>
</organism>
<dbReference type="GO" id="GO:0052689">
    <property type="term" value="F:carboxylic ester hydrolase activity"/>
    <property type="evidence" value="ECO:0007669"/>
    <property type="project" value="UniProtKB-KW"/>
</dbReference>
<dbReference type="PROSITE" id="PS00122">
    <property type="entry name" value="CARBOXYLESTERASE_B_1"/>
    <property type="match status" value="1"/>
</dbReference>
<dbReference type="InterPro" id="IPR019819">
    <property type="entry name" value="Carboxylesterase_B_CS"/>
</dbReference>
<dbReference type="PROSITE" id="PS00941">
    <property type="entry name" value="CARBOXYLESTERASE_B_2"/>
    <property type="match status" value="1"/>
</dbReference>
<dbReference type="PANTHER" id="PTHR43142:SF1">
    <property type="entry name" value="CARBOXYLIC ESTER HYDROLASE"/>
    <property type="match status" value="1"/>
</dbReference>
<keyword evidence="4" id="KW-0325">Glycoprotein</keyword>
<evidence type="ECO:0000256" key="2">
    <source>
        <dbReference type="ARBA" id="ARBA00022487"/>
    </source>
</evidence>
<accession>A0A8D8PTS8</accession>
<feature type="domain" description="Carboxylesterase type B" evidence="6">
    <location>
        <begin position="26"/>
        <end position="550"/>
    </location>
</feature>
<evidence type="ECO:0000256" key="1">
    <source>
        <dbReference type="ARBA" id="ARBA00005964"/>
    </source>
</evidence>
<dbReference type="EMBL" id="HBUF01028557">
    <property type="protein sequence ID" value="CAG6613780.1"/>
    <property type="molecule type" value="Transcribed_RNA"/>
</dbReference>
<keyword evidence="3 5" id="KW-0378">Hydrolase</keyword>
<dbReference type="Pfam" id="PF00135">
    <property type="entry name" value="COesterase"/>
    <property type="match status" value="1"/>
</dbReference>
<evidence type="ECO:0000259" key="6">
    <source>
        <dbReference type="Pfam" id="PF00135"/>
    </source>
</evidence>
<dbReference type="AlphaFoldDB" id="A0A8D8PTS8"/>
<dbReference type="InterPro" id="IPR019826">
    <property type="entry name" value="Carboxylesterase_B_AS"/>
</dbReference>
<proteinExistence type="inferred from homology"/>
<dbReference type="Gene3D" id="3.40.50.1820">
    <property type="entry name" value="alpha/beta hydrolase"/>
    <property type="match status" value="1"/>
</dbReference>
<evidence type="ECO:0000256" key="3">
    <source>
        <dbReference type="ARBA" id="ARBA00022801"/>
    </source>
</evidence>
<comment type="similarity">
    <text evidence="1 5">Belongs to the type-B carboxylesterase/lipase family.</text>
</comment>
<evidence type="ECO:0000256" key="4">
    <source>
        <dbReference type="ARBA" id="ARBA00023180"/>
    </source>
</evidence>
<dbReference type="PANTHER" id="PTHR43142">
    <property type="entry name" value="CARBOXYLIC ESTER HYDROLASE"/>
    <property type="match status" value="1"/>
</dbReference>
<dbReference type="InterPro" id="IPR029058">
    <property type="entry name" value="AB_hydrolase_fold"/>
</dbReference>
<name>A0A8D8PTS8_9HEMI</name>
<sequence>MWKLIARRSCVVRNFAFPDLDRNMSTKVVNVSYGSLKGLEKISKYDGTKYLSFQGIPYAKPPIGNLRFKAPQDLEPWEGIKDALEEGNRAPHYDMVSKNYTGDEDCLYLNVYVPQESTSPGSPLPVMVWFHGGGFAYGHADSDVYGPEFLMKKNVILVTVNYRLGILGFLNLETEDASGNMGLKDQTVSIKWVKKEIGHFGGDSNNITLFGESAGGSSVHFHMMSPLSKGLFHKSIIMSGSALCNWAFTKNHLQRAFDLGKLLGCETKDKDELLKFLHTVPPKTFAGTQDKVMSQEEHVTGTDQAFVPTVDGEFLLEEPWETLKKGNVYDVPTIVGTVSHEGFLMYNSIAKWSWFVDTLNKGLEVVSPYPLPRTSQVSEGIRKLYFQNDKTVDFTKHNEEFVQLYSHTLMLLPIVISMKYELNQTSRKSPLYFYRFSYDGNLGWFKKLLIGQRKLSIPKGVCHVDELGYLLSNDLVDHKAVATEEDKQIVDKLTTMWTNFAQTGNPNSVGSEQSHWNPVESFEEGNYLEIASPTSIQMKTHLDKDKMDFWLSKL</sequence>
<protein>
    <recommendedName>
        <fullName evidence="5">Carboxylic ester hydrolase</fullName>
        <ecNumber evidence="5">3.1.1.-</ecNumber>
    </recommendedName>
</protein>
<keyword evidence="2" id="KW-0719">Serine esterase</keyword>
<dbReference type="EC" id="3.1.1.-" evidence="5"/>
<dbReference type="InterPro" id="IPR002018">
    <property type="entry name" value="CarbesteraseB"/>
</dbReference>
<evidence type="ECO:0000313" key="7">
    <source>
        <dbReference type="EMBL" id="CAG6613780.1"/>
    </source>
</evidence>
<dbReference type="EMBL" id="HBUF01382307">
    <property type="protein sequence ID" value="CAG6730782.1"/>
    <property type="molecule type" value="Transcribed_RNA"/>
</dbReference>
<dbReference type="SUPFAM" id="SSF53474">
    <property type="entry name" value="alpha/beta-Hydrolases"/>
    <property type="match status" value="1"/>
</dbReference>
<reference evidence="7" key="1">
    <citation type="submission" date="2021-05" db="EMBL/GenBank/DDBJ databases">
        <authorList>
            <person name="Alioto T."/>
            <person name="Alioto T."/>
            <person name="Gomez Garrido J."/>
        </authorList>
    </citation>
    <scope>NUCLEOTIDE SEQUENCE</scope>
</reference>
<evidence type="ECO:0000256" key="5">
    <source>
        <dbReference type="RuleBase" id="RU361235"/>
    </source>
</evidence>